<dbReference type="GO" id="GO:0016788">
    <property type="term" value="F:hydrolase activity, acting on ester bonds"/>
    <property type="evidence" value="ECO:0007669"/>
    <property type="project" value="InterPro"/>
</dbReference>
<dbReference type="PRINTS" id="PR01607">
    <property type="entry name" value="APYRASEFAMLY"/>
</dbReference>
<sequence>PSSITLVHTNDIHAHMDQFNKFGNDCTEKDIAANTCYGGAARQRTVIDMLRKRNPGNTLLFDAGDQFQGTAFYSYYKGNVTAEVMNDFKYDLMTIGNHEFDDGPEHLAKFFRKLQFPVVCANADFSREESLRPIVKPYHYFPKHDLAVIGYITNTTKFISSPGPNIEFYDPAPPVQKVIDEIKAKGIKRIFAVSHNGYREDMDLAARTRGLDLIVGGHSHTYLSMDPNEPGSGGLYPTKVTNLDGRTTYVVQAKAWGEYVGHLDINFGSDGHISSLNGAPIHLDQSVPEEPNTKAKVLKWREVLDAFGKVVLGEATASFDQASCQHKECDMGNLVADAMLYARRSRPEVRAVILNAGGARAGIDAGPVRVENVNTILPFLNTLVDFDYSGKQLRQLFEDILAKKNRESGKPITSFVQVSGIKAKFDLSRPAYDRVTELLIRKAGPITTKSPSADAFEPVQPDTVYALSSVEYLLRGGDGFFATPPKETPLGTLAEALSDYIRAASPISPRNEGRL</sequence>
<dbReference type="InterPro" id="IPR006146">
    <property type="entry name" value="5'-Nucleotdase_CS"/>
</dbReference>
<organism evidence="9 10">
    <name type="scientific">Thamnocephalis sphaerospora</name>
    <dbReference type="NCBI Taxonomy" id="78915"/>
    <lineage>
        <taxon>Eukaryota</taxon>
        <taxon>Fungi</taxon>
        <taxon>Fungi incertae sedis</taxon>
        <taxon>Zoopagomycota</taxon>
        <taxon>Zoopagomycotina</taxon>
        <taxon>Zoopagomycetes</taxon>
        <taxon>Zoopagales</taxon>
        <taxon>Sigmoideomycetaceae</taxon>
        <taxon>Thamnocephalis</taxon>
    </lineage>
</organism>
<dbReference type="CDD" id="cd07409">
    <property type="entry name" value="MPP_CD73_N"/>
    <property type="match status" value="1"/>
</dbReference>
<evidence type="ECO:0000256" key="5">
    <source>
        <dbReference type="ARBA" id="ARBA00022801"/>
    </source>
</evidence>
<dbReference type="EMBL" id="KZ992929">
    <property type="protein sequence ID" value="RKP06215.1"/>
    <property type="molecule type" value="Genomic_DNA"/>
</dbReference>
<dbReference type="GO" id="GO:0046872">
    <property type="term" value="F:metal ion binding"/>
    <property type="evidence" value="ECO:0007669"/>
    <property type="project" value="UniProtKB-KW"/>
</dbReference>
<feature type="non-terminal residue" evidence="9">
    <location>
        <position position="515"/>
    </location>
</feature>
<dbReference type="OrthoDB" id="10252235at2759"/>
<keyword evidence="5 6" id="KW-0378">Hydrolase</keyword>
<dbReference type="PROSITE" id="PS00786">
    <property type="entry name" value="5_NUCLEOTIDASE_2"/>
    <property type="match status" value="1"/>
</dbReference>
<evidence type="ECO:0000259" key="8">
    <source>
        <dbReference type="Pfam" id="PF02872"/>
    </source>
</evidence>
<dbReference type="InterPro" id="IPR029052">
    <property type="entry name" value="Metallo-depent_PP-like"/>
</dbReference>
<evidence type="ECO:0000313" key="10">
    <source>
        <dbReference type="Proteomes" id="UP000271241"/>
    </source>
</evidence>
<reference evidence="10" key="1">
    <citation type="journal article" date="2018" name="Nat. Microbiol.">
        <title>Leveraging single-cell genomics to expand the fungal tree of life.</title>
        <authorList>
            <person name="Ahrendt S.R."/>
            <person name="Quandt C.A."/>
            <person name="Ciobanu D."/>
            <person name="Clum A."/>
            <person name="Salamov A."/>
            <person name="Andreopoulos B."/>
            <person name="Cheng J.F."/>
            <person name="Woyke T."/>
            <person name="Pelin A."/>
            <person name="Henrissat B."/>
            <person name="Reynolds N.K."/>
            <person name="Benny G.L."/>
            <person name="Smith M.E."/>
            <person name="James T.Y."/>
            <person name="Grigoriev I.V."/>
        </authorList>
    </citation>
    <scope>NUCLEOTIDE SEQUENCE [LARGE SCALE GENOMIC DNA]</scope>
    <source>
        <strain evidence="10">RSA 1356</strain>
    </source>
</reference>
<proteinExistence type="inferred from homology"/>
<name>A0A4P9XKB7_9FUNG</name>
<evidence type="ECO:0000256" key="6">
    <source>
        <dbReference type="RuleBase" id="RU362119"/>
    </source>
</evidence>
<dbReference type="Pfam" id="PF00149">
    <property type="entry name" value="Metallophos"/>
    <property type="match status" value="1"/>
</dbReference>
<comment type="similarity">
    <text evidence="1 6">Belongs to the 5'-nucleotidase family.</text>
</comment>
<dbReference type="PROSITE" id="PS00785">
    <property type="entry name" value="5_NUCLEOTIDASE_1"/>
    <property type="match status" value="1"/>
</dbReference>
<dbReference type="GO" id="GO:0009166">
    <property type="term" value="P:nucleotide catabolic process"/>
    <property type="evidence" value="ECO:0007669"/>
    <property type="project" value="InterPro"/>
</dbReference>
<evidence type="ECO:0000256" key="4">
    <source>
        <dbReference type="ARBA" id="ARBA00022741"/>
    </source>
</evidence>
<dbReference type="InterPro" id="IPR008334">
    <property type="entry name" value="5'-Nucleotdase_C"/>
</dbReference>
<dbReference type="FunFam" id="3.60.21.10:FF:000020">
    <property type="entry name" value="NT5E isoform 4"/>
    <property type="match status" value="1"/>
</dbReference>
<dbReference type="PANTHER" id="PTHR11575:SF24">
    <property type="entry name" value="5'-NUCLEOTIDASE"/>
    <property type="match status" value="1"/>
</dbReference>
<dbReference type="InterPro" id="IPR004843">
    <property type="entry name" value="Calcineurin-like_PHP"/>
</dbReference>
<dbReference type="GO" id="GO:0000166">
    <property type="term" value="F:nucleotide binding"/>
    <property type="evidence" value="ECO:0007669"/>
    <property type="project" value="UniProtKB-KW"/>
</dbReference>
<dbReference type="Gene3D" id="3.60.21.10">
    <property type="match status" value="1"/>
</dbReference>
<dbReference type="Pfam" id="PF02872">
    <property type="entry name" value="5_nucleotid_C"/>
    <property type="match status" value="1"/>
</dbReference>
<gene>
    <name evidence="9" type="ORF">THASP1DRAFT_10852</name>
</gene>
<keyword evidence="10" id="KW-1185">Reference proteome</keyword>
<feature type="domain" description="5'-Nucleotidase C-terminal" evidence="8">
    <location>
        <begin position="312"/>
        <end position="481"/>
    </location>
</feature>
<dbReference type="AlphaFoldDB" id="A0A4P9XKB7"/>
<keyword evidence="2" id="KW-0479">Metal-binding</keyword>
<accession>A0A4P9XKB7</accession>
<evidence type="ECO:0000259" key="7">
    <source>
        <dbReference type="Pfam" id="PF00149"/>
    </source>
</evidence>
<protein>
    <submittedName>
        <fullName evidence="9">Metallo-dependent phosphatase-like protein</fullName>
    </submittedName>
</protein>
<feature type="non-terminal residue" evidence="9">
    <location>
        <position position="1"/>
    </location>
</feature>
<evidence type="ECO:0000256" key="3">
    <source>
        <dbReference type="ARBA" id="ARBA00022729"/>
    </source>
</evidence>
<dbReference type="STRING" id="78915.A0A4P9XKB7"/>
<evidence type="ECO:0000313" key="9">
    <source>
        <dbReference type="EMBL" id="RKP06215.1"/>
    </source>
</evidence>
<feature type="domain" description="Calcineurin-like phosphoesterase" evidence="7">
    <location>
        <begin position="5"/>
        <end position="222"/>
    </location>
</feature>
<evidence type="ECO:0000256" key="2">
    <source>
        <dbReference type="ARBA" id="ARBA00022723"/>
    </source>
</evidence>
<keyword evidence="3" id="KW-0732">Signal</keyword>
<dbReference type="InterPro" id="IPR036907">
    <property type="entry name" value="5'-Nucleotdase_C_sf"/>
</dbReference>
<dbReference type="SUPFAM" id="SSF56300">
    <property type="entry name" value="Metallo-dependent phosphatases"/>
    <property type="match status" value="1"/>
</dbReference>
<keyword evidence="4 6" id="KW-0547">Nucleotide-binding</keyword>
<evidence type="ECO:0000256" key="1">
    <source>
        <dbReference type="ARBA" id="ARBA00006654"/>
    </source>
</evidence>
<dbReference type="InterPro" id="IPR006179">
    <property type="entry name" value="5_nucleotidase/apyrase"/>
</dbReference>
<dbReference type="PANTHER" id="PTHR11575">
    <property type="entry name" value="5'-NUCLEOTIDASE-RELATED"/>
    <property type="match status" value="1"/>
</dbReference>
<dbReference type="SUPFAM" id="SSF55816">
    <property type="entry name" value="5'-nucleotidase (syn. UDP-sugar hydrolase), C-terminal domain"/>
    <property type="match status" value="1"/>
</dbReference>
<dbReference type="Gene3D" id="3.90.780.10">
    <property type="entry name" value="5'-Nucleotidase, C-terminal domain"/>
    <property type="match status" value="1"/>
</dbReference>
<dbReference type="Proteomes" id="UP000271241">
    <property type="component" value="Unassembled WGS sequence"/>
</dbReference>